<dbReference type="PANTHER" id="PTHR34659">
    <property type="entry name" value="BNAA05G11610D PROTEIN"/>
    <property type="match status" value="1"/>
</dbReference>
<reference evidence="2" key="1">
    <citation type="journal article" date="2023" name="Mol. Ecol. Resour.">
        <title>Chromosome-level genome assembly of a triploid poplar Populus alba 'Berolinensis'.</title>
        <authorList>
            <person name="Chen S."/>
            <person name="Yu Y."/>
            <person name="Wang X."/>
            <person name="Wang S."/>
            <person name="Zhang T."/>
            <person name="Zhou Y."/>
            <person name="He R."/>
            <person name="Meng N."/>
            <person name="Wang Y."/>
            <person name="Liu W."/>
            <person name="Liu Z."/>
            <person name="Liu J."/>
            <person name="Guo Q."/>
            <person name="Huang H."/>
            <person name="Sederoff R.R."/>
            <person name="Wang G."/>
            <person name="Qu G."/>
            <person name="Chen S."/>
        </authorList>
    </citation>
    <scope>NUCLEOTIDE SEQUENCE</scope>
    <source>
        <strain evidence="2">SC-2020</strain>
    </source>
</reference>
<dbReference type="AlphaFoldDB" id="A0AAD6PR24"/>
<dbReference type="Proteomes" id="UP001164929">
    <property type="component" value="Chromosome 19"/>
</dbReference>
<feature type="region of interest" description="Disordered" evidence="1">
    <location>
        <begin position="122"/>
        <end position="197"/>
    </location>
</feature>
<keyword evidence="3" id="KW-1185">Reference proteome</keyword>
<feature type="compositionally biased region" description="Basic residues" evidence="1">
    <location>
        <begin position="153"/>
        <end position="167"/>
    </location>
</feature>
<dbReference type="InterPro" id="IPR053273">
    <property type="entry name" value="CST_Regulator"/>
</dbReference>
<sequence length="442" mass="49550">MTTMDLKGVAWVGDIYLKFEARLLEVEEIMYEAAEFEWPARAVQFPLKLQMLGCCGCCFGQEAVKYVENQMQTVSNNVRKFYSDVMQDLCSPDSEDPANGAVSKFPVDSGADVGIYMKPEDGMEEKCGKADDSEQLTEDPKMTTDSGSDCLPLRRRITVRRITKQHSKGSLSSKSNLDTDKNSNCNNVSPNEISGTTTLSSKFSSNVELSDQNLEASCDQTARLATPGCVEVTDHFSMEESNNEIENASKHVPEISFNKPSLDMVKITETGRHEGTDSRPSSRNLLEESNGVCISNEFVSMIESAANGNMQTNKFAYEEDFVSNSDEWRTESDEDDTIIDEGMEIIQVDKARLEEVCVLVNVDEFHHVPREGKNRPYKKIRDVFCSRKRSVIKEYEQLAVQCSSDSKSKQEESITSLMPTLSIKEANRSLSHDPSEPEWELV</sequence>
<name>A0AAD6PR24_9ROSI</name>
<proteinExistence type="predicted"/>
<dbReference type="GO" id="GO:0061908">
    <property type="term" value="C:phagophore"/>
    <property type="evidence" value="ECO:0007669"/>
    <property type="project" value="TreeGrafter"/>
</dbReference>
<evidence type="ECO:0000313" key="3">
    <source>
        <dbReference type="Proteomes" id="UP001164929"/>
    </source>
</evidence>
<dbReference type="EMBL" id="JAQIZT010000019">
    <property type="protein sequence ID" value="KAJ6952586.1"/>
    <property type="molecule type" value="Genomic_DNA"/>
</dbReference>
<organism evidence="2 3">
    <name type="scientific">Populus alba x Populus x berolinensis</name>
    <dbReference type="NCBI Taxonomy" id="444605"/>
    <lineage>
        <taxon>Eukaryota</taxon>
        <taxon>Viridiplantae</taxon>
        <taxon>Streptophyta</taxon>
        <taxon>Embryophyta</taxon>
        <taxon>Tracheophyta</taxon>
        <taxon>Spermatophyta</taxon>
        <taxon>Magnoliopsida</taxon>
        <taxon>eudicotyledons</taxon>
        <taxon>Gunneridae</taxon>
        <taxon>Pentapetalae</taxon>
        <taxon>rosids</taxon>
        <taxon>fabids</taxon>
        <taxon>Malpighiales</taxon>
        <taxon>Salicaceae</taxon>
        <taxon>Saliceae</taxon>
        <taxon>Populus</taxon>
    </lineage>
</organism>
<feature type="compositionally biased region" description="Basic and acidic residues" evidence="1">
    <location>
        <begin position="122"/>
        <end position="142"/>
    </location>
</feature>
<dbReference type="GO" id="GO:0006950">
    <property type="term" value="P:response to stress"/>
    <property type="evidence" value="ECO:0007669"/>
    <property type="project" value="TreeGrafter"/>
</dbReference>
<evidence type="ECO:0000256" key="1">
    <source>
        <dbReference type="SAM" id="MobiDB-lite"/>
    </source>
</evidence>
<accession>A0AAD6PR24</accession>
<evidence type="ECO:0000313" key="2">
    <source>
        <dbReference type="EMBL" id="KAJ6952586.1"/>
    </source>
</evidence>
<dbReference type="GO" id="GO:0005776">
    <property type="term" value="C:autophagosome"/>
    <property type="evidence" value="ECO:0007669"/>
    <property type="project" value="TreeGrafter"/>
</dbReference>
<protein>
    <submittedName>
        <fullName evidence="2">Uncharacterized protein</fullName>
    </submittedName>
</protein>
<dbReference type="PANTHER" id="PTHR34659:SF8">
    <property type="entry name" value="(RAPE) HYPOTHETICAL PROTEIN"/>
    <property type="match status" value="1"/>
</dbReference>
<feature type="compositionally biased region" description="Polar residues" evidence="1">
    <location>
        <begin position="168"/>
        <end position="197"/>
    </location>
</feature>
<comment type="caution">
    <text evidence="2">The sequence shown here is derived from an EMBL/GenBank/DDBJ whole genome shotgun (WGS) entry which is preliminary data.</text>
</comment>
<gene>
    <name evidence="2" type="ORF">NC653_041656</name>
</gene>